<evidence type="ECO:0000256" key="3">
    <source>
        <dbReference type="ARBA" id="ARBA00023204"/>
    </source>
</evidence>
<keyword evidence="9" id="KW-1185">Reference proteome</keyword>
<dbReference type="Gene3D" id="3.30.1540.20">
    <property type="entry name" value="MutL, C-terminal domain, dimerisation subdomain"/>
    <property type="match status" value="1"/>
</dbReference>
<dbReference type="GO" id="GO:0140664">
    <property type="term" value="F:ATP-dependent DNA damage sensor activity"/>
    <property type="evidence" value="ECO:0007669"/>
    <property type="project" value="InterPro"/>
</dbReference>
<dbReference type="Pfam" id="PF08676">
    <property type="entry name" value="MutL_C"/>
    <property type="match status" value="1"/>
</dbReference>
<dbReference type="GO" id="GO:0006298">
    <property type="term" value="P:mismatch repair"/>
    <property type="evidence" value="ECO:0007669"/>
    <property type="project" value="UniProtKB-UniRule"/>
</dbReference>
<dbReference type="Gene3D" id="3.30.565.10">
    <property type="entry name" value="Histidine kinase-like ATPase, C-terminal domain"/>
    <property type="match status" value="1"/>
</dbReference>
<sequence>MQMTKIKELPAILADQIAAGEVVERPASVVKELVENSIDAGSTQISITVEEAGLALIQVTDNGQGIAADEVKLAFRRHSTSKLVDRHDLFRIKTLGFRGEALPSIASVAEVILATAAIDGQGTQIRIRGGKQLEQKIIARPQGTQVQVKSLFFNTPARLKYLKSPQTELAVISDIVDRLALSHPEIAFSFKNNDRLLLQTAGNRNLQQTISAIYGIKNARQMLAIKNENLDFKVSGFVSLPKLTRATKNYISLLLNGRYIRNYQLANAVIKGYGSKLMVGRYPLAVIQIELDPVLVDVNVHPAKQEVRISKEEQLMQLITQTIYARIFQENLIPDALDNLGSNKRQALDFKQLNNRLNESSQPYQHAAVEKQPANQSTAPEPTVKEAQSQPKVYIIKQRTELTDKLASWDQRYTTVDKQKSSVVNVTSPAPEPAVTQPAPKTDNNEAVQRRFPNLHYLGQLHGTYLLAEAEDGFYLVDQHAAQERCKYEKFRVSIGSVASAQQEMLVPLVLDYPTSDALIIKANLAKLTAVGIQLEDFGQNSFIVHRHPTWFEAGKEEIIIRELIDTLLRDGKISIAGFREQTAITMSCKLSIKANHHLDSQQAKALLKQLAACENPFNCPHGRPVLVHFSKTDLERMFKRIQDPHHSQKDQQ</sequence>
<feature type="domain" description="MutL C-terminal dimerisation" evidence="6">
    <location>
        <begin position="457"/>
        <end position="599"/>
    </location>
</feature>
<dbReference type="SUPFAM" id="SSF54211">
    <property type="entry name" value="Ribosomal protein S5 domain 2-like"/>
    <property type="match status" value="1"/>
</dbReference>
<dbReference type="HAMAP" id="MF_00149">
    <property type="entry name" value="DNA_mis_repair"/>
    <property type="match status" value="1"/>
</dbReference>
<dbReference type="STRING" id="1423750.FC89_GL000637"/>
<comment type="function">
    <text evidence="4">This protein is involved in the repair of mismatches in DNA. It is required for dam-dependent methyl-directed DNA mismatch repair. May act as a 'molecular matchmaker', a protein that promotes the formation of a stable complex between two or more DNA-binding proteins in an ATP-dependent manner without itself being part of a final effector complex.</text>
</comment>
<organism evidence="8 9">
    <name type="scientific">Liquorilactobacillus ghanensis DSM 18630</name>
    <dbReference type="NCBI Taxonomy" id="1423750"/>
    <lineage>
        <taxon>Bacteria</taxon>
        <taxon>Bacillati</taxon>
        <taxon>Bacillota</taxon>
        <taxon>Bacilli</taxon>
        <taxon>Lactobacillales</taxon>
        <taxon>Lactobacillaceae</taxon>
        <taxon>Liquorilactobacillus</taxon>
    </lineage>
</organism>
<dbReference type="PANTHER" id="PTHR10073:SF12">
    <property type="entry name" value="DNA MISMATCH REPAIR PROTEIN MLH1"/>
    <property type="match status" value="1"/>
</dbReference>
<dbReference type="InterPro" id="IPR036890">
    <property type="entry name" value="HATPase_C_sf"/>
</dbReference>
<feature type="domain" description="DNA mismatch repair protein S5" evidence="7">
    <location>
        <begin position="210"/>
        <end position="328"/>
    </location>
</feature>
<dbReference type="CDD" id="cd00782">
    <property type="entry name" value="MutL_Trans"/>
    <property type="match status" value="1"/>
</dbReference>
<dbReference type="InterPro" id="IPR014721">
    <property type="entry name" value="Ribsml_uS5_D2-typ_fold_subgr"/>
</dbReference>
<reference evidence="8 9" key="1">
    <citation type="journal article" date="2015" name="Genome Announc.">
        <title>Expanding the biotechnology potential of lactobacilli through comparative genomics of 213 strains and associated genera.</title>
        <authorList>
            <person name="Sun Z."/>
            <person name="Harris H.M."/>
            <person name="McCann A."/>
            <person name="Guo C."/>
            <person name="Argimon S."/>
            <person name="Zhang W."/>
            <person name="Yang X."/>
            <person name="Jeffery I.B."/>
            <person name="Cooney J.C."/>
            <person name="Kagawa T.F."/>
            <person name="Liu W."/>
            <person name="Song Y."/>
            <person name="Salvetti E."/>
            <person name="Wrobel A."/>
            <person name="Rasinkangas P."/>
            <person name="Parkhill J."/>
            <person name="Rea M.C."/>
            <person name="O'Sullivan O."/>
            <person name="Ritari J."/>
            <person name="Douillard F.P."/>
            <person name="Paul Ross R."/>
            <person name="Yang R."/>
            <person name="Briner A.E."/>
            <person name="Felis G.E."/>
            <person name="de Vos W.M."/>
            <person name="Barrangou R."/>
            <person name="Klaenhammer T.R."/>
            <person name="Caufield P.W."/>
            <person name="Cui Y."/>
            <person name="Zhang H."/>
            <person name="O'Toole P.W."/>
        </authorList>
    </citation>
    <scope>NUCLEOTIDE SEQUENCE [LARGE SCALE GENOMIC DNA]</scope>
    <source>
        <strain evidence="8 9">DSM 18630</strain>
    </source>
</reference>
<dbReference type="Gene3D" id="3.30.230.10">
    <property type="match status" value="1"/>
</dbReference>
<dbReference type="GO" id="GO:0030983">
    <property type="term" value="F:mismatched DNA binding"/>
    <property type="evidence" value="ECO:0007669"/>
    <property type="project" value="InterPro"/>
</dbReference>
<evidence type="ECO:0000259" key="7">
    <source>
        <dbReference type="SMART" id="SM01340"/>
    </source>
</evidence>
<feature type="region of interest" description="Disordered" evidence="5">
    <location>
        <begin position="362"/>
        <end position="390"/>
    </location>
</feature>
<keyword evidence="2 4" id="KW-0227">DNA damage</keyword>
<keyword evidence="3 4" id="KW-0234">DNA repair</keyword>
<accession>A0A0R1VRJ2</accession>
<proteinExistence type="inferred from homology"/>
<dbReference type="InterPro" id="IPR020568">
    <property type="entry name" value="Ribosomal_Su5_D2-typ_SF"/>
</dbReference>
<feature type="compositionally biased region" description="Polar residues" evidence="5">
    <location>
        <begin position="373"/>
        <end position="390"/>
    </location>
</feature>
<dbReference type="FunFam" id="3.30.565.10:FF:000003">
    <property type="entry name" value="DNA mismatch repair endonuclease MutL"/>
    <property type="match status" value="1"/>
</dbReference>
<dbReference type="InterPro" id="IPR042120">
    <property type="entry name" value="MutL_C_dimsub"/>
</dbReference>
<dbReference type="Proteomes" id="UP000051451">
    <property type="component" value="Unassembled WGS sequence"/>
</dbReference>
<dbReference type="InterPro" id="IPR013507">
    <property type="entry name" value="DNA_mismatch_S5_2-like"/>
</dbReference>
<evidence type="ECO:0000259" key="6">
    <source>
        <dbReference type="SMART" id="SM00853"/>
    </source>
</evidence>
<dbReference type="InterPro" id="IPR014762">
    <property type="entry name" value="DNA_mismatch_repair_CS"/>
</dbReference>
<dbReference type="PATRIC" id="fig|1423750.3.peg.658"/>
<dbReference type="InterPro" id="IPR020667">
    <property type="entry name" value="DNA_mismatch_repair_MutL"/>
</dbReference>
<evidence type="ECO:0000313" key="8">
    <source>
        <dbReference type="EMBL" id="KRM06491.1"/>
    </source>
</evidence>
<name>A0A0R1VRJ2_9LACO</name>
<dbReference type="SMART" id="SM01340">
    <property type="entry name" value="DNA_mis_repair"/>
    <property type="match status" value="1"/>
</dbReference>
<dbReference type="InterPro" id="IPR037198">
    <property type="entry name" value="MutL_C_sf"/>
</dbReference>
<comment type="similarity">
    <text evidence="1 4">Belongs to the DNA mismatch repair MutL/HexB family.</text>
</comment>
<dbReference type="GO" id="GO:0005524">
    <property type="term" value="F:ATP binding"/>
    <property type="evidence" value="ECO:0007669"/>
    <property type="project" value="InterPro"/>
</dbReference>
<evidence type="ECO:0000256" key="1">
    <source>
        <dbReference type="ARBA" id="ARBA00006082"/>
    </source>
</evidence>
<dbReference type="PANTHER" id="PTHR10073">
    <property type="entry name" value="DNA MISMATCH REPAIR PROTEIN MLH, PMS, MUTL"/>
    <property type="match status" value="1"/>
</dbReference>
<dbReference type="NCBIfam" id="TIGR00585">
    <property type="entry name" value="mutl"/>
    <property type="match status" value="1"/>
</dbReference>
<comment type="caution">
    <text evidence="8">The sequence shown here is derived from an EMBL/GenBank/DDBJ whole genome shotgun (WGS) entry which is preliminary data.</text>
</comment>
<dbReference type="PROSITE" id="PS00058">
    <property type="entry name" value="DNA_MISMATCH_REPAIR_1"/>
    <property type="match status" value="1"/>
</dbReference>
<dbReference type="InterPro" id="IPR002099">
    <property type="entry name" value="MutL/Mlh/PMS"/>
</dbReference>
<dbReference type="GO" id="GO:0032300">
    <property type="term" value="C:mismatch repair complex"/>
    <property type="evidence" value="ECO:0007669"/>
    <property type="project" value="InterPro"/>
</dbReference>
<evidence type="ECO:0000256" key="5">
    <source>
        <dbReference type="SAM" id="MobiDB-lite"/>
    </source>
</evidence>
<evidence type="ECO:0000313" key="9">
    <source>
        <dbReference type="Proteomes" id="UP000051451"/>
    </source>
</evidence>
<dbReference type="Pfam" id="PF13589">
    <property type="entry name" value="HATPase_c_3"/>
    <property type="match status" value="1"/>
</dbReference>
<dbReference type="NCBIfam" id="NF000950">
    <property type="entry name" value="PRK00095.1-3"/>
    <property type="match status" value="1"/>
</dbReference>
<dbReference type="InterPro" id="IPR014790">
    <property type="entry name" value="MutL_C"/>
</dbReference>
<dbReference type="Gene3D" id="3.30.1370.100">
    <property type="entry name" value="MutL, C-terminal domain, regulatory subdomain"/>
    <property type="match status" value="1"/>
</dbReference>
<dbReference type="SMART" id="SM00853">
    <property type="entry name" value="MutL_C"/>
    <property type="match status" value="1"/>
</dbReference>
<dbReference type="SUPFAM" id="SSF118116">
    <property type="entry name" value="DNA mismatch repair protein MutL"/>
    <property type="match status" value="1"/>
</dbReference>
<dbReference type="SUPFAM" id="SSF55874">
    <property type="entry name" value="ATPase domain of HSP90 chaperone/DNA topoisomerase II/histidine kinase"/>
    <property type="match status" value="1"/>
</dbReference>
<dbReference type="GO" id="GO:0016887">
    <property type="term" value="F:ATP hydrolysis activity"/>
    <property type="evidence" value="ECO:0007669"/>
    <property type="project" value="InterPro"/>
</dbReference>
<evidence type="ECO:0000256" key="4">
    <source>
        <dbReference type="HAMAP-Rule" id="MF_00149"/>
    </source>
</evidence>
<dbReference type="InterPro" id="IPR038973">
    <property type="entry name" value="MutL/Mlh/Pms-like"/>
</dbReference>
<dbReference type="InterPro" id="IPR042121">
    <property type="entry name" value="MutL_C_regsub"/>
</dbReference>
<evidence type="ECO:0000256" key="2">
    <source>
        <dbReference type="ARBA" id="ARBA00022763"/>
    </source>
</evidence>
<gene>
    <name evidence="4" type="primary">mutL</name>
    <name evidence="8" type="ORF">FC89_GL000637</name>
</gene>
<dbReference type="Pfam" id="PF01119">
    <property type="entry name" value="DNA_mis_repair"/>
    <property type="match status" value="1"/>
</dbReference>
<dbReference type="AlphaFoldDB" id="A0A0R1VRJ2"/>
<dbReference type="CDD" id="cd16926">
    <property type="entry name" value="HATPase_MutL-MLH-PMS-like"/>
    <property type="match status" value="1"/>
</dbReference>
<dbReference type="EMBL" id="AZGB01000015">
    <property type="protein sequence ID" value="KRM06491.1"/>
    <property type="molecule type" value="Genomic_DNA"/>
</dbReference>
<feature type="region of interest" description="Disordered" evidence="5">
    <location>
        <begin position="420"/>
        <end position="443"/>
    </location>
</feature>
<protein>
    <recommendedName>
        <fullName evidence="4">DNA mismatch repair protein MutL</fullName>
    </recommendedName>
</protein>